<organism evidence="2 3">
    <name type="scientific">Aspergillus avenaceus</name>
    <dbReference type="NCBI Taxonomy" id="36643"/>
    <lineage>
        <taxon>Eukaryota</taxon>
        <taxon>Fungi</taxon>
        <taxon>Dikarya</taxon>
        <taxon>Ascomycota</taxon>
        <taxon>Pezizomycotina</taxon>
        <taxon>Eurotiomycetes</taxon>
        <taxon>Eurotiomycetidae</taxon>
        <taxon>Eurotiales</taxon>
        <taxon>Aspergillaceae</taxon>
        <taxon>Aspergillus</taxon>
        <taxon>Aspergillus subgen. Circumdati</taxon>
    </lineage>
</organism>
<dbReference type="Proteomes" id="UP000325780">
    <property type="component" value="Unassembled WGS sequence"/>
</dbReference>
<sequence>MALDLVVQFISFQLLHSFSFLISSNTLDNAVTMVWRYLSGADDGYLPGGIAIIDLVSIAISSLIDYYFSHVVATMLILESERLHAMGQSTTEFVRNIHEPPTTRSVTRTTAFLYSSGGPQMLLRGMKAGITYYTALYTLTFIIHNVFLRHQSLRPIARLIATALLTELHMTWTHSIISTTSPTASVSKLRHNRRIWTRLLVPSLVCASAQTIIDYLPEAVSHSYDKLFSHIDPDSLPLHFLAYYDTFTILPALILRMGVVLPASIALTLVEANFLPESETTIVPAAKDRRARMSALVWGKISKVRSGFGGVYGLVRRSTYFWLWELHLKRGFLRTACDLLALTLGSMLLDLEK</sequence>
<evidence type="ECO:0000313" key="2">
    <source>
        <dbReference type="EMBL" id="KAE8147340.1"/>
    </source>
</evidence>
<protein>
    <recommendedName>
        <fullName evidence="4">Mitochondrial carrier domain-containing protein</fullName>
    </recommendedName>
</protein>
<keyword evidence="3" id="KW-1185">Reference proteome</keyword>
<name>A0A5N6TM30_ASPAV</name>
<gene>
    <name evidence="2" type="ORF">BDV25DRAFT_169202</name>
</gene>
<keyword evidence="1" id="KW-1133">Transmembrane helix</keyword>
<evidence type="ECO:0000313" key="3">
    <source>
        <dbReference type="Proteomes" id="UP000325780"/>
    </source>
</evidence>
<evidence type="ECO:0000256" key="1">
    <source>
        <dbReference type="SAM" id="Phobius"/>
    </source>
</evidence>
<feature type="transmembrane region" description="Helical" evidence="1">
    <location>
        <begin position="130"/>
        <end position="148"/>
    </location>
</feature>
<keyword evidence="1" id="KW-0812">Transmembrane</keyword>
<evidence type="ECO:0008006" key="4">
    <source>
        <dbReference type="Google" id="ProtNLM"/>
    </source>
</evidence>
<proteinExistence type="predicted"/>
<dbReference type="AlphaFoldDB" id="A0A5N6TM30"/>
<reference evidence="2 3" key="1">
    <citation type="submission" date="2019-04" db="EMBL/GenBank/DDBJ databases">
        <title>Friends and foes A comparative genomics study of 23 Aspergillus species from section Flavi.</title>
        <authorList>
            <consortium name="DOE Joint Genome Institute"/>
            <person name="Kjaerbolling I."/>
            <person name="Vesth T."/>
            <person name="Frisvad J.C."/>
            <person name="Nybo J.L."/>
            <person name="Theobald S."/>
            <person name="Kildgaard S."/>
            <person name="Isbrandt T."/>
            <person name="Kuo A."/>
            <person name="Sato A."/>
            <person name="Lyhne E.K."/>
            <person name="Kogle M.E."/>
            <person name="Wiebenga A."/>
            <person name="Kun R.S."/>
            <person name="Lubbers R.J."/>
            <person name="Makela M.R."/>
            <person name="Barry K."/>
            <person name="Chovatia M."/>
            <person name="Clum A."/>
            <person name="Daum C."/>
            <person name="Haridas S."/>
            <person name="He G."/>
            <person name="LaButti K."/>
            <person name="Lipzen A."/>
            <person name="Mondo S."/>
            <person name="Riley R."/>
            <person name="Salamov A."/>
            <person name="Simmons B.A."/>
            <person name="Magnuson J.K."/>
            <person name="Henrissat B."/>
            <person name="Mortensen U.H."/>
            <person name="Larsen T.O."/>
            <person name="Devries R.P."/>
            <person name="Grigoriev I.V."/>
            <person name="Machida M."/>
            <person name="Baker S.E."/>
            <person name="Andersen M.R."/>
        </authorList>
    </citation>
    <scope>NUCLEOTIDE SEQUENCE [LARGE SCALE GENOMIC DNA]</scope>
    <source>
        <strain evidence="2 3">IBT 18842</strain>
    </source>
</reference>
<dbReference type="OrthoDB" id="2896006at2759"/>
<dbReference type="EMBL" id="ML742212">
    <property type="protein sequence ID" value="KAE8147340.1"/>
    <property type="molecule type" value="Genomic_DNA"/>
</dbReference>
<accession>A0A5N6TM30</accession>
<keyword evidence="1" id="KW-0472">Membrane</keyword>